<feature type="compositionally biased region" description="Basic and acidic residues" evidence="1">
    <location>
        <begin position="91"/>
        <end position="105"/>
    </location>
</feature>
<name>A0AAV7PJZ2_PLEWA</name>
<evidence type="ECO:0000313" key="3">
    <source>
        <dbReference type="Proteomes" id="UP001066276"/>
    </source>
</evidence>
<evidence type="ECO:0000256" key="1">
    <source>
        <dbReference type="SAM" id="MobiDB-lite"/>
    </source>
</evidence>
<dbReference type="EMBL" id="JANPWB010000011">
    <property type="protein sequence ID" value="KAJ1125645.1"/>
    <property type="molecule type" value="Genomic_DNA"/>
</dbReference>
<keyword evidence="3" id="KW-1185">Reference proteome</keyword>
<feature type="compositionally biased region" description="Basic and acidic residues" evidence="1">
    <location>
        <begin position="44"/>
        <end position="54"/>
    </location>
</feature>
<organism evidence="2 3">
    <name type="scientific">Pleurodeles waltl</name>
    <name type="common">Iberian ribbed newt</name>
    <dbReference type="NCBI Taxonomy" id="8319"/>
    <lineage>
        <taxon>Eukaryota</taxon>
        <taxon>Metazoa</taxon>
        <taxon>Chordata</taxon>
        <taxon>Craniata</taxon>
        <taxon>Vertebrata</taxon>
        <taxon>Euteleostomi</taxon>
        <taxon>Amphibia</taxon>
        <taxon>Batrachia</taxon>
        <taxon>Caudata</taxon>
        <taxon>Salamandroidea</taxon>
        <taxon>Salamandridae</taxon>
        <taxon>Pleurodelinae</taxon>
        <taxon>Pleurodeles</taxon>
    </lineage>
</organism>
<gene>
    <name evidence="2" type="ORF">NDU88_004069</name>
</gene>
<accession>A0AAV7PJZ2</accession>
<protein>
    <submittedName>
        <fullName evidence="2">Uncharacterized protein</fullName>
    </submittedName>
</protein>
<dbReference type="Proteomes" id="UP001066276">
    <property type="component" value="Chromosome 7"/>
</dbReference>
<reference evidence="2" key="1">
    <citation type="journal article" date="2022" name="bioRxiv">
        <title>Sequencing and chromosome-scale assembly of the giantPleurodeles waltlgenome.</title>
        <authorList>
            <person name="Brown T."/>
            <person name="Elewa A."/>
            <person name="Iarovenko S."/>
            <person name="Subramanian E."/>
            <person name="Araus A.J."/>
            <person name="Petzold A."/>
            <person name="Susuki M."/>
            <person name="Suzuki K.-i.T."/>
            <person name="Hayashi T."/>
            <person name="Toyoda A."/>
            <person name="Oliveira C."/>
            <person name="Osipova E."/>
            <person name="Leigh N.D."/>
            <person name="Simon A."/>
            <person name="Yun M.H."/>
        </authorList>
    </citation>
    <scope>NUCLEOTIDE SEQUENCE</scope>
    <source>
        <strain evidence="2">20211129_DDA</strain>
        <tissue evidence="2">Liver</tissue>
    </source>
</reference>
<feature type="compositionally biased region" description="Basic and acidic residues" evidence="1">
    <location>
        <begin position="12"/>
        <end position="22"/>
    </location>
</feature>
<sequence length="133" mass="14347">MRSALWLRRGPRRGERRAERRTWQRTGPPPPGRGEDQSGPNRKSIRETKEESGKEGLPARAAPEFPNRRGRPLVTAAAGPQAEIQPQSGLAERDLPGHPSHREAAEEISGLARVSGGQPGGARSPGEGDFPPP</sequence>
<comment type="caution">
    <text evidence="2">The sequence shown here is derived from an EMBL/GenBank/DDBJ whole genome shotgun (WGS) entry which is preliminary data.</text>
</comment>
<evidence type="ECO:0000313" key="2">
    <source>
        <dbReference type="EMBL" id="KAJ1125645.1"/>
    </source>
</evidence>
<proteinExistence type="predicted"/>
<dbReference type="AlphaFoldDB" id="A0AAV7PJZ2"/>
<feature type="region of interest" description="Disordered" evidence="1">
    <location>
        <begin position="1"/>
        <end position="133"/>
    </location>
</feature>